<feature type="DNA-binding region" description="HMG box" evidence="4">
    <location>
        <begin position="100"/>
        <end position="164"/>
    </location>
</feature>
<feature type="coiled-coil region" evidence="5">
    <location>
        <begin position="135"/>
        <end position="166"/>
    </location>
</feature>
<keyword evidence="9" id="KW-1185">Reference proteome</keyword>
<evidence type="ECO:0000259" key="7">
    <source>
        <dbReference type="PROSITE" id="PS50118"/>
    </source>
</evidence>
<reference evidence="8" key="1">
    <citation type="submission" date="2021-04" db="EMBL/GenBank/DDBJ databases">
        <authorList>
            <consortium name="Molecular Ecology Group"/>
        </authorList>
    </citation>
    <scope>NUCLEOTIDE SEQUENCE</scope>
</reference>
<comment type="caution">
    <text evidence="8">The sequence shown here is derived from an EMBL/GenBank/DDBJ whole genome shotgun (WGS) entry which is preliminary data.</text>
</comment>
<comment type="subcellular location">
    <subcellularLocation>
        <location evidence="1">Nucleus</location>
    </subcellularLocation>
</comment>
<name>A0A8S4A1W5_9EUPU</name>
<dbReference type="Pfam" id="PF00505">
    <property type="entry name" value="HMG_box"/>
    <property type="match status" value="2"/>
</dbReference>
<dbReference type="OrthoDB" id="6155937at2759"/>
<dbReference type="SMART" id="SM00398">
    <property type="entry name" value="HMG"/>
    <property type="match status" value="3"/>
</dbReference>
<dbReference type="PROSITE" id="PS50090">
    <property type="entry name" value="MYB_LIKE"/>
    <property type="match status" value="1"/>
</dbReference>
<sequence>MSPTAACVDTTQWSAEDKKKLLGAVLEMGGNNNTKSFKTVESSITWENIKVEGKSAEECKAMYQKLISKVRKYRTMQEIIADAVAFVEGPGRLSEYPDVPKKPPTAFSLFVMKRSKKFPDVKGTDRMKVFANDWNELSEEKKETYKKKYLKLKKKYEEELEIFRQNHPDCLLPGIVSNSRPNPPLPSKLYVESRIEKIKSKKPELSNAEAVKILMNKYKELPDKKKLKWIKKAMSCRQTYQDQVDVYLSHNPKSSTKPALLHLSKEEERIWHSSKGKPVPAPPKNVFSYFCNAKRDTVHHLGISEQSRTLASLYHKLTEKEVKDLTEALKKEVEEYVQAYTLYYNSLPEEERSEEKSPEEALAVYN</sequence>
<dbReference type="InterPro" id="IPR001005">
    <property type="entry name" value="SANT/Myb"/>
</dbReference>
<dbReference type="GO" id="GO:0003677">
    <property type="term" value="F:DNA binding"/>
    <property type="evidence" value="ECO:0007669"/>
    <property type="project" value="UniProtKB-UniRule"/>
</dbReference>
<keyword evidence="2 4" id="KW-0238">DNA-binding</keyword>
<protein>
    <recommendedName>
        <fullName evidence="10">Nucleolar transcription factor 1</fullName>
    </recommendedName>
</protein>
<dbReference type="Proteomes" id="UP000678393">
    <property type="component" value="Unassembled WGS sequence"/>
</dbReference>
<feature type="DNA-binding region" description="HMG box" evidence="4">
    <location>
        <begin position="180"/>
        <end position="248"/>
    </location>
</feature>
<keyword evidence="5" id="KW-0175">Coiled coil</keyword>
<evidence type="ECO:0008006" key="10">
    <source>
        <dbReference type="Google" id="ProtNLM"/>
    </source>
</evidence>
<dbReference type="EMBL" id="CAJHNH020005868">
    <property type="protein sequence ID" value="CAG5133036.1"/>
    <property type="molecule type" value="Genomic_DNA"/>
</dbReference>
<dbReference type="PROSITE" id="PS50118">
    <property type="entry name" value="HMG_BOX_2"/>
    <property type="match status" value="2"/>
</dbReference>
<feature type="domain" description="HMG box" evidence="7">
    <location>
        <begin position="180"/>
        <end position="248"/>
    </location>
</feature>
<dbReference type="SUPFAM" id="SSF47095">
    <property type="entry name" value="HMG-box"/>
    <property type="match status" value="3"/>
</dbReference>
<keyword evidence="3 4" id="KW-0539">Nucleus</keyword>
<dbReference type="GO" id="GO:0005634">
    <property type="term" value="C:nucleus"/>
    <property type="evidence" value="ECO:0007669"/>
    <property type="project" value="UniProtKB-SubCell"/>
</dbReference>
<evidence type="ECO:0000256" key="5">
    <source>
        <dbReference type="SAM" id="Coils"/>
    </source>
</evidence>
<evidence type="ECO:0000313" key="9">
    <source>
        <dbReference type="Proteomes" id="UP000678393"/>
    </source>
</evidence>
<evidence type="ECO:0000256" key="1">
    <source>
        <dbReference type="ARBA" id="ARBA00004123"/>
    </source>
</evidence>
<proteinExistence type="predicted"/>
<evidence type="ECO:0000259" key="6">
    <source>
        <dbReference type="PROSITE" id="PS50090"/>
    </source>
</evidence>
<dbReference type="AlphaFoldDB" id="A0A8S4A1W5"/>
<dbReference type="InterPro" id="IPR051762">
    <property type="entry name" value="UBF1"/>
</dbReference>
<evidence type="ECO:0000256" key="3">
    <source>
        <dbReference type="ARBA" id="ARBA00023242"/>
    </source>
</evidence>
<organism evidence="8 9">
    <name type="scientific">Candidula unifasciata</name>
    <dbReference type="NCBI Taxonomy" id="100452"/>
    <lineage>
        <taxon>Eukaryota</taxon>
        <taxon>Metazoa</taxon>
        <taxon>Spiralia</taxon>
        <taxon>Lophotrochozoa</taxon>
        <taxon>Mollusca</taxon>
        <taxon>Gastropoda</taxon>
        <taxon>Heterobranchia</taxon>
        <taxon>Euthyneura</taxon>
        <taxon>Panpulmonata</taxon>
        <taxon>Eupulmonata</taxon>
        <taxon>Stylommatophora</taxon>
        <taxon>Helicina</taxon>
        <taxon>Helicoidea</taxon>
        <taxon>Geomitridae</taxon>
        <taxon>Candidula</taxon>
    </lineage>
</organism>
<accession>A0A8S4A1W5</accession>
<feature type="non-terminal residue" evidence="8">
    <location>
        <position position="1"/>
    </location>
</feature>
<gene>
    <name evidence="8" type="ORF">CUNI_LOCUS18594</name>
</gene>
<feature type="domain" description="Myb-like" evidence="6">
    <location>
        <begin position="13"/>
        <end position="67"/>
    </location>
</feature>
<dbReference type="Gene3D" id="1.10.10.60">
    <property type="entry name" value="Homeodomain-like"/>
    <property type="match status" value="1"/>
</dbReference>
<dbReference type="InterPro" id="IPR009071">
    <property type="entry name" value="HMG_box_dom"/>
</dbReference>
<dbReference type="Gene3D" id="1.10.30.10">
    <property type="entry name" value="High mobility group box domain"/>
    <property type="match status" value="3"/>
</dbReference>
<dbReference type="CDD" id="cd00167">
    <property type="entry name" value="SANT"/>
    <property type="match status" value="1"/>
</dbReference>
<dbReference type="PANTHER" id="PTHR46318">
    <property type="entry name" value="UPSTREAM BINDING TRANSCRIPTION FACTOR"/>
    <property type="match status" value="1"/>
</dbReference>
<dbReference type="InterPro" id="IPR036910">
    <property type="entry name" value="HMG_box_dom_sf"/>
</dbReference>
<feature type="domain" description="HMG box" evidence="7">
    <location>
        <begin position="100"/>
        <end position="164"/>
    </location>
</feature>
<evidence type="ECO:0000256" key="4">
    <source>
        <dbReference type="PROSITE-ProRule" id="PRU00267"/>
    </source>
</evidence>
<evidence type="ECO:0000256" key="2">
    <source>
        <dbReference type="ARBA" id="ARBA00023125"/>
    </source>
</evidence>
<dbReference type="PANTHER" id="PTHR46318:SF3">
    <property type="entry name" value="UPSTREAM BINDING TRANSCRIPTION FACTOR"/>
    <property type="match status" value="1"/>
</dbReference>
<evidence type="ECO:0000313" key="8">
    <source>
        <dbReference type="EMBL" id="CAG5133036.1"/>
    </source>
</evidence>